<dbReference type="SUPFAM" id="SSF47413">
    <property type="entry name" value="lambda repressor-like DNA-binding domains"/>
    <property type="match status" value="1"/>
</dbReference>
<name>A0A1B7JKI4_9GAMM</name>
<dbReference type="AlphaFoldDB" id="A0A1B7JKI4"/>
<dbReference type="PROSITE" id="PS50943">
    <property type="entry name" value="HTH_CROC1"/>
    <property type="match status" value="1"/>
</dbReference>
<protein>
    <recommendedName>
        <fullName evidence="1">HTH cro/C1-type domain-containing protein</fullName>
    </recommendedName>
</protein>
<dbReference type="InterPro" id="IPR001387">
    <property type="entry name" value="Cro/C1-type_HTH"/>
</dbReference>
<organism evidence="2 3">
    <name type="scientific">Providencia heimbachae ATCC 35613</name>
    <dbReference type="NCBI Taxonomy" id="1354272"/>
    <lineage>
        <taxon>Bacteria</taxon>
        <taxon>Pseudomonadati</taxon>
        <taxon>Pseudomonadota</taxon>
        <taxon>Gammaproteobacteria</taxon>
        <taxon>Enterobacterales</taxon>
        <taxon>Morganellaceae</taxon>
        <taxon>Providencia</taxon>
    </lineage>
</organism>
<dbReference type="InterPro" id="IPR010982">
    <property type="entry name" value="Lambda_DNA-bd_dom_sf"/>
</dbReference>
<evidence type="ECO:0000313" key="2">
    <source>
        <dbReference type="EMBL" id="OAT48416.1"/>
    </source>
</evidence>
<dbReference type="GO" id="GO:0003677">
    <property type="term" value="F:DNA binding"/>
    <property type="evidence" value="ECO:0007669"/>
    <property type="project" value="InterPro"/>
</dbReference>
<dbReference type="Pfam" id="PF01381">
    <property type="entry name" value="HTH_3"/>
    <property type="match status" value="1"/>
</dbReference>
<dbReference type="Proteomes" id="UP000078224">
    <property type="component" value="Unassembled WGS sequence"/>
</dbReference>
<gene>
    <name evidence="2" type="ORF">M998_3361</name>
</gene>
<dbReference type="Gene3D" id="1.10.260.40">
    <property type="entry name" value="lambda repressor-like DNA-binding domains"/>
    <property type="match status" value="1"/>
</dbReference>
<accession>A0A1B7JKI4</accession>
<sequence>MLSGTKVAKRLGVSQQQYSRYECGICSISVDMLFNLLYILEYDLNYFFTQVSLSIKNKNNDIYNDLGTVLNLANTHKDIESYFYKKE</sequence>
<proteinExistence type="predicted"/>
<feature type="domain" description="HTH cro/C1-type" evidence="1">
    <location>
        <begin position="5"/>
        <end position="47"/>
    </location>
</feature>
<dbReference type="EMBL" id="LXEW01000047">
    <property type="protein sequence ID" value="OAT48416.1"/>
    <property type="molecule type" value="Genomic_DNA"/>
</dbReference>
<keyword evidence="3" id="KW-1185">Reference proteome</keyword>
<comment type="caution">
    <text evidence="2">The sequence shown here is derived from an EMBL/GenBank/DDBJ whole genome shotgun (WGS) entry which is preliminary data.</text>
</comment>
<dbReference type="CDD" id="cd00093">
    <property type="entry name" value="HTH_XRE"/>
    <property type="match status" value="1"/>
</dbReference>
<reference evidence="2 3" key="1">
    <citation type="submission" date="2016-04" db="EMBL/GenBank/DDBJ databases">
        <title>ATOL: Assembling a taxonomically balanced genome-scale reconstruction of the evolutionary history of the Enterobacteriaceae.</title>
        <authorList>
            <person name="Plunkett G.III."/>
            <person name="Neeno-Eckwall E.C."/>
            <person name="Glasner J.D."/>
            <person name="Perna N.T."/>
        </authorList>
    </citation>
    <scope>NUCLEOTIDE SEQUENCE [LARGE SCALE GENOMIC DNA]</scope>
    <source>
        <strain evidence="2 3">ATCC 35613</strain>
    </source>
</reference>
<evidence type="ECO:0000259" key="1">
    <source>
        <dbReference type="PROSITE" id="PS50943"/>
    </source>
</evidence>
<evidence type="ECO:0000313" key="3">
    <source>
        <dbReference type="Proteomes" id="UP000078224"/>
    </source>
</evidence>
<dbReference type="PATRIC" id="fig|1354272.4.peg.3437"/>